<dbReference type="Proteomes" id="UP000427769">
    <property type="component" value="Chromosome"/>
</dbReference>
<feature type="domain" description="Glycosyltransferase subfamily 4-like N-terminal" evidence="2">
    <location>
        <begin position="10"/>
        <end position="76"/>
    </location>
</feature>
<dbReference type="Pfam" id="PF13477">
    <property type="entry name" value="Glyco_trans_4_2"/>
    <property type="match status" value="1"/>
</dbReference>
<dbReference type="PANTHER" id="PTHR12526">
    <property type="entry name" value="GLYCOSYLTRANSFERASE"/>
    <property type="match status" value="1"/>
</dbReference>
<evidence type="ECO:0000313" key="4">
    <source>
        <dbReference type="Proteomes" id="UP000427769"/>
    </source>
</evidence>
<accession>A0A5K7Z213</accession>
<evidence type="ECO:0000259" key="1">
    <source>
        <dbReference type="Pfam" id="PF00534"/>
    </source>
</evidence>
<name>A0A5K7Z213_9BACT</name>
<dbReference type="Gene3D" id="3.40.50.2000">
    <property type="entry name" value="Glycogen Phosphorylase B"/>
    <property type="match status" value="2"/>
</dbReference>
<evidence type="ECO:0000313" key="3">
    <source>
        <dbReference type="EMBL" id="BBO73551.1"/>
    </source>
</evidence>
<reference evidence="3 4" key="1">
    <citation type="submission" date="2019-11" db="EMBL/GenBank/DDBJ databases">
        <title>Comparative genomics of hydrocarbon-degrading Desulfosarcina strains.</title>
        <authorList>
            <person name="Watanabe M."/>
            <person name="Kojima H."/>
            <person name="Fukui M."/>
        </authorList>
    </citation>
    <scope>NUCLEOTIDE SEQUENCE [LARGE SCALE GENOMIC DNA]</scope>
    <source>
        <strain evidence="3 4">PP31</strain>
    </source>
</reference>
<keyword evidence="4" id="KW-1185">Reference proteome</keyword>
<dbReference type="CDD" id="cd03808">
    <property type="entry name" value="GT4_CapM-like"/>
    <property type="match status" value="1"/>
</dbReference>
<organism evidence="3 4">
    <name type="scientific">Desulfosarcina widdelii</name>
    <dbReference type="NCBI Taxonomy" id="947919"/>
    <lineage>
        <taxon>Bacteria</taxon>
        <taxon>Pseudomonadati</taxon>
        <taxon>Thermodesulfobacteriota</taxon>
        <taxon>Desulfobacteria</taxon>
        <taxon>Desulfobacterales</taxon>
        <taxon>Desulfosarcinaceae</taxon>
        <taxon>Desulfosarcina</taxon>
    </lineage>
</organism>
<dbReference type="PANTHER" id="PTHR12526:SF638">
    <property type="entry name" value="SPORE COAT PROTEIN SA"/>
    <property type="match status" value="1"/>
</dbReference>
<dbReference type="InterPro" id="IPR028098">
    <property type="entry name" value="Glyco_trans_4-like_N"/>
</dbReference>
<protein>
    <submittedName>
        <fullName evidence="3">Glycosyl transferase family 1</fullName>
    </submittedName>
</protein>
<keyword evidence="3" id="KW-0808">Transferase</keyword>
<dbReference type="InterPro" id="IPR001296">
    <property type="entry name" value="Glyco_trans_1"/>
</dbReference>
<dbReference type="SUPFAM" id="SSF53756">
    <property type="entry name" value="UDP-Glycosyltransferase/glycogen phosphorylase"/>
    <property type="match status" value="1"/>
</dbReference>
<dbReference type="GO" id="GO:0016757">
    <property type="term" value="F:glycosyltransferase activity"/>
    <property type="evidence" value="ECO:0007669"/>
    <property type="project" value="InterPro"/>
</dbReference>
<dbReference type="KEGG" id="dwd:DSCW_09680"/>
<sequence>MNPFADLVLLMALYQWYVKERPDIVHHFTIKPVIYGSIAAKLAGVPKIINTITGMGYVFTEEKVEFLRTVVKRLYQIALQLSHYTFFQNIDDYQYFVSNHLIKFKKTGLLPGSGVDCSFFSPEFFLCEANKDRLNVLMVSRLLKDKGIYEFIDAAKSIKETSPQINFQLLGGLDTRNPNVVPENELNQWIEQGIVEWLGEMNDVRPIIAAADLVVLPSYREGIPRALLEASSMCKPVITTDAVGCREVVDNEITGLIVPVRNSKKLAEAIRKILQNPEMGRQMGVAGRKKIKSEFDEKIVIDKTSQIYFQKQQFP</sequence>
<evidence type="ECO:0000259" key="2">
    <source>
        <dbReference type="Pfam" id="PF13477"/>
    </source>
</evidence>
<dbReference type="EMBL" id="AP021875">
    <property type="protein sequence ID" value="BBO73551.1"/>
    <property type="molecule type" value="Genomic_DNA"/>
</dbReference>
<feature type="domain" description="Glycosyl transferase family 1" evidence="1">
    <location>
        <begin position="129"/>
        <end position="289"/>
    </location>
</feature>
<proteinExistence type="predicted"/>
<gene>
    <name evidence="3" type="ORF">DSCW_09680</name>
</gene>
<dbReference type="Pfam" id="PF00534">
    <property type="entry name" value="Glycos_transf_1"/>
    <property type="match status" value="1"/>
</dbReference>
<dbReference type="AlphaFoldDB" id="A0A5K7Z213"/>